<feature type="domain" description="GIY-YIG" evidence="2">
    <location>
        <begin position="4"/>
        <end position="81"/>
    </location>
</feature>
<comment type="caution">
    <text evidence="3">The sequence shown here is derived from an EMBL/GenBank/DDBJ whole genome shotgun (WGS) entry which is preliminary data.</text>
</comment>
<dbReference type="PANTHER" id="PTHR34477">
    <property type="entry name" value="UPF0213 PROTEIN YHBQ"/>
    <property type="match status" value="1"/>
</dbReference>
<dbReference type="Pfam" id="PF01541">
    <property type="entry name" value="GIY-YIG"/>
    <property type="match status" value="1"/>
</dbReference>
<dbReference type="PROSITE" id="PS50164">
    <property type="entry name" value="GIY_YIG"/>
    <property type="match status" value="1"/>
</dbReference>
<keyword evidence="3" id="KW-0255">Endonuclease</keyword>
<organism evidence="3 4">
    <name type="scientific">Sphingomonas hankookensis</name>
    <dbReference type="NCBI Taxonomy" id="563996"/>
    <lineage>
        <taxon>Bacteria</taxon>
        <taxon>Pseudomonadati</taxon>
        <taxon>Pseudomonadota</taxon>
        <taxon>Alphaproteobacteria</taxon>
        <taxon>Sphingomonadales</taxon>
        <taxon>Sphingomonadaceae</taxon>
        <taxon>Sphingomonas</taxon>
    </lineage>
</organism>
<keyword evidence="3" id="KW-0540">Nuclease</keyword>
<evidence type="ECO:0000313" key="3">
    <source>
        <dbReference type="EMBL" id="KZE11734.1"/>
    </source>
</evidence>
<dbReference type="PANTHER" id="PTHR34477:SF5">
    <property type="entry name" value="BSL5627 PROTEIN"/>
    <property type="match status" value="1"/>
</dbReference>
<evidence type="ECO:0000256" key="1">
    <source>
        <dbReference type="ARBA" id="ARBA00007435"/>
    </source>
</evidence>
<dbReference type="InterPro" id="IPR050190">
    <property type="entry name" value="UPF0213_domain"/>
</dbReference>
<sequence length="103" mass="12222">MRIFEPCVYIVASRRNGTIYTGVTSNLIQRLHQHRSGSFPGFTADHDCHRLVWFERHETMDAAIQREKRIKKWNRDWKQNLVERDNPHWSDLSSGLGFFPVPQ</sequence>
<dbReference type="InterPro" id="IPR035901">
    <property type="entry name" value="GIY-YIG_endonuc_sf"/>
</dbReference>
<proteinExistence type="inferred from homology"/>
<evidence type="ECO:0000259" key="2">
    <source>
        <dbReference type="PROSITE" id="PS50164"/>
    </source>
</evidence>
<protein>
    <submittedName>
        <fullName evidence="3">Endonuclease</fullName>
    </submittedName>
</protein>
<keyword evidence="4" id="KW-1185">Reference proteome</keyword>
<dbReference type="Proteomes" id="UP000076609">
    <property type="component" value="Unassembled WGS sequence"/>
</dbReference>
<comment type="similarity">
    <text evidence="1">Belongs to the UPF0213 family.</text>
</comment>
<reference evidence="4" key="1">
    <citation type="submission" date="2016-01" db="EMBL/GenBank/DDBJ databases">
        <title>Draft genome of Chromobacterium sp. F49.</title>
        <authorList>
            <person name="Hong K.W."/>
        </authorList>
    </citation>
    <scope>NUCLEOTIDE SEQUENCE [LARGE SCALE GENOMIC DNA]</scope>
    <source>
        <strain evidence="4">CN3</strain>
    </source>
</reference>
<dbReference type="GO" id="GO:0004519">
    <property type="term" value="F:endonuclease activity"/>
    <property type="evidence" value="ECO:0007669"/>
    <property type="project" value="UniProtKB-KW"/>
</dbReference>
<dbReference type="Gene3D" id="3.40.1440.10">
    <property type="entry name" value="GIY-YIG endonuclease"/>
    <property type="match status" value="1"/>
</dbReference>
<keyword evidence="3" id="KW-0378">Hydrolase</keyword>
<evidence type="ECO:0000313" key="4">
    <source>
        <dbReference type="Proteomes" id="UP000076609"/>
    </source>
</evidence>
<dbReference type="EMBL" id="LQQO01000034">
    <property type="protein sequence ID" value="KZE11734.1"/>
    <property type="molecule type" value="Genomic_DNA"/>
</dbReference>
<gene>
    <name evidence="3" type="ORF">AVT10_05750</name>
</gene>
<dbReference type="RefSeq" id="WP_066692673.1">
    <property type="nucleotide sequence ID" value="NZ_CP117025.1"/>
</dbReference>
<dbReference type="CDD" id="cd10448">
    <property type="entry name" value="GIY-YIG_unchar_3"/>
    <property type="match status" value="1"/>
</dbReference>
<accession>A0ABR5YB83</accession>
<dbReference type="SUPFAM" id="SSF82771">
    <property type="entry name" value="GIY-YIG endonuclease"/>
    <property type="match status" value="1"/>
</dbReference>
<dbReference type="InterPro" id="IPR000305">
    <property type="entry name" value="GIY-YIG_endonuc"/>
</dbReference>
<name>A0ABR5YB83_9SPHN</name>